<feature type="domain" description="J" evidence="2">
    <location>
        <begin position="167"/>
        <end position="220"/>
    </location>
</feature>
<dbReference type="Gene3D" id="1.10.287.110">
    <property type="entry name" value="DnaJ domain"/>
    <property type="match status" value="1"/>
</dbReference>
<dbReference type="InterPro" id="IPR036869">
    <property type="entry name" value="J_dom_sf"/>
</dbReference>
<dbReference type="KEGG" id="vqi:CCZ37_14910"/>
<organism evidence="3 4">
    <name type="scientific">Vibrio qinghaiensis</name>
    <dbReference type="NCBI Taxonomy" id="2025808"/>
    <lineage>
        <taxon>Bacteria</taxon>
        <taxon>Pseudomonadati</taxon>
        <taxon>Pseudomonadota</taxon>
        <taxon>Gammaproteobacteria</taxon>
        <taxon>Vibrionales</taxon>
        <taxon>Vibrionaceae</taxon>
        <taxon>Vibrio</taxon>
    </lineage>
</organism>
<evidence type="ECO:0000313" key="4">
    <source>
        <dbReference type="Proteomes" id="UP000215148"/>
    </source>
</evidence>
<dbReference type="InterPro" id="IPR001623">
    <property type="entry name" value="DnaJ_domain"/>
</dbReference>
<evidence type="ECO:0000259" key="2">
    <source>
        <dbReference type="PROSITE" id="PS50076"/>
    </source>
</evidence>
<dbReference type="SMART" id="SM00271">
    <property type="entry name" value="DnaJ"/>
    <property type="match status" value="1"/>
</dbReference>
<evidence type="ECO:0000313" key="3">
    <source>
        <dbReference type="EMBL" id="ASU23871.1"/>
    </source>
</evidence>
<gene>
    <name evidence="3" type="ORF">CCZ37_14910</name>
</gene>
<evidence type="ECO:0000256" key="1">
    <source>
        <dbReference type="ARBA" id="ARBA00023186"/>
    </source>
</evidence>
<dbReference type="PROSITE" id="PS50076">
    <property type="entry name" value="DNAJ_2"/>
    <property type="match status" value="1"/>
</dbReference>
<accession>A0A223N1W9</accession>
<keyword evidence="1" id="KW-0143">Chaperone</keyword>
<dbReference type="Pfam" id="PF00226">
    <property type="entry name" value="DnaJ"/>
    <property type="match status" value="1"/>
</dbReference>
<dbReference type="EMBL" id="CP022742">
    <property type="protein sequence ID" value="ASU23871.1"/>
    <property type="molecule type" value="Genomic_DNA"/>
</dbReference>
<dbReference type="Proteomes" id="UP000215148">
    <property type="component" value="Chromosome 2"/>
</dbReference>
<name>A0A223N1W9_9VIBR</name>
<dbReference type="Pfam" id="PF12339">
    <property type="entry name" value="DNAJ_related"/>
    <property type="match status" value="1"/>
</dbReference>
<dbReference type="AlphaFoldDB" id="A0A223N1W9"/>
<sequence>MNVETMSQSRPESMSESLELTAQFQSYMENPLLWPMLEVLRKQPSGWKVHTLAAHLSEQGFMPVLDSAPEKDLFKRNFLIMNALYQLQETLYPEKWLQVSAMDIVLMPAHRAVNCEIDPDEPLRDYYTQWKNYEADEGEVRRLLNEFWTRYRKAMGGTSNLNMNRIQALRLFKLPAEATQIEIRKTWRKLALKWHPDRDNGNAETFRVLCEAWNILRQNS</sequence>
<reference evidence="3 4" key="1">
    <citation type="submission" date="2017-08" db="EMBL/GenBank/DDBJ databases">
        <title>The Vibrio qinghaiensis sp.-Q67 is a luminous bacteria isolated firstly from Qinghai lake, Qinghai province, China, which has been proved to be very sensitive to detect environmental and food pollutants. Therefore, complete genome analysis of V. qinghaiensis sp.-Q67 highlights the potential application of this strain on detection of hazards in the contaminated environments.</title>
        <authorList>
            <person name="Gong L."/>
        </authorList>
    </citation>
    <scope>NUCLEOTIDE SEQUENCE [LARGE SCALE GENOMIC DNA]</scope>
    <source>
        <strain evidence="3 4">Q67</strain>
    </source>
</reference>
<dbReference type="InterPro" id="IPR021059">
    <property type="entry name" value="DnaJ-related_N"/>
</dbReference>
<keyword evidence="4" id="KW-1185">Reference proteome</keyword>
<proteinExistence type="predicted"/>
<dbReference type="CDD" id="cd06257">
    <property type="entry name" value="DnaJ"/>
    <property type="match status" value="1"/>
</dbReference>
<dbReference type="SUPFAM" id="SSF46565">
    <property type="entry name" value="Chaperone J-domain"/>
    <property type="match status" value="1"/>
</dbReference>
<protein>
    <submittedName>
        <fullName evidence="3">Molecular chaperone DnaJ</fullName>
    </submittedName>
</protein>